<protein>
    <submittedName>
        <fullName evidence="9">Uncharacterized protein</fullName>
    </submittedName>
</protein>
<evidence type="ECO:0000256" key="6">
    <source>
        <dbReference type="SAM" id="Phobius"/>
    </source>
</evidence>
<sequence length="770" mass="85881">MFWRNFRRELARTASRLVSVIIITLVAVMLYVGFASFSYTIKEISDQYYDEQNVADYWITGQSLDKTDCAKLLDIDGVLDLQPRVTLSVEKRHDSEITLSLYAVPKEMTINVPRILEGSLPAGNNDMMLGKVFADAQGLHVGDRYDLKIPGSGQILKMTVCALVQSPEAMYSIDTKSLSPDPAHHGFAYIREGAVESLFGRNIYNQICITTSPGLDENALKRSINETLGTKVINIVALEDNADAYNMLDISNSIKNIILIFPMIFFAVAALIMFSTMSRLIENARMTIGTFKALGYDDAKIMRYYLMYAVLVANLGFALGLVPVKLFVVFIIGKIFSSIDIPAYQVVFDRPAILIAYAITCAVCIGTAFFITRGELKDSPTECMRPKAQKDARKNPLERLPFLWNRFGFTQKYVVRNIFRNKARMLICIVGIASCMMLIMTARGITDTIDNYLTVLSGRAQRFDVLATLDATVTENQYKHLENLDGVTEVQSAMTTGVKLYSIDREYTTYLTITDDTISLKLLDPYGPSTMRLPERGVILDEKIADSLGVSPGDTINARFFGDNKFYETEVSAVMKSIDGVYIGRSFWRDMGKGFTPNTMYLKTDDASSVIDRLSDYDFVTTVLDKSSVMDAARENVMSIVTIVTVLILFGGLLAFIVLYNLGIVSFYEQIRSLATLMVLGFHDKEIKKLVLSENIVFTLIGVLIGAPLGVLLTDAILGTIDMMHFQTYVQPYSYLLSGALTLAFAMFVNLMLGLQMRKIDMLGALKSIE</sequence>
<feature type="transmembrane region" description="Helical" evidence="6">
    <location>
        <begin position="257"/>
        <end position="276"/>
    </location>
</feature>
<evidence type="ECO:0000256" key="5">
    <source>
        <dbReference type="ARBA" id="ARBA00023136"/>
    </source>
</evidence>
<feature type="domain" description="ABC3 transporter permease C-terminal" evidence="7">
    <location>
        <begin position="260"/>
        <end position="368"/>
    </location>
</feature>
<reference evidence="9" key="1">
    <citation type="submission" date="2016-04" db="EMBL/GenBank/DDBJ databases">
        <authorList>
            <person name="Evans L.H."/>
            <person name="Alamgir A."/>
            <person name="Owens N."/>
            <person name="Weber N.D."/>
            <person name="Virtaneva K."/>
            <person name="Barbian K."/>
            <person name="Babar A."/>
            <person name="Rosenke K."/>
        </authorList>
    </citation>
    <scope>NUCLEOTIDE SEQUENCE</scope>
    <source>
        <strain evidence="9">86</strain>
    </source>
</reference>
<feature type="transmembrane region" description="Helical" evidence="6">
    <location>
        <begin position="637"/>
        <end position="662"/>
    </location>
</feature>
<dbReference type="Pfam" id="PF02687">
    <property type="entry name" value="FtsX"/>
    <property type="match status" value="2"/>
</dbReference>
<dbReference type="PANTHER" id="PTHR30287">
    <property type="entry name" value="MEMBRANE COMPONENT OF PREDICTED ABC SUPERFAMILY METABOLITE UPTAKE TRANSPORTER"/>
    <property type="match status" value="1"/>
</dbReference>
<dbReference type="PANTHER" id="PTHR30287:SF1">
    <property type="entry name" value="INNER MEMBRANE PROTEIN"/>
    <property type="match status" value="1"/>
</dbReference>
<comment type="subcellular location">
    <subcellularLocation>
        <location evidence="1">Cell membrane</location>
        <topology evidence="1">Multi-pass membrane protein</topology>
    </subcellularLocation>
</comment>
<dbReference type="InterPro" id="IPR025857">
    <property type="entry name" value="MacB_PCD"/>
</dbReference>
<dbReference type="InterPro" id="IPR038766">
    <property type="entry name" value="Membrane_comp_ABC_pdt"/>
</dbReference>
<name>A0A212JCA4_9FIRM</name>
<dbReference type="GO" id="GO:0005886">
    <property type="term" value="C:plasma membrane"/>
    <property type="evidence" value="ECO:0007669"/>
    <property type="project" value="UniProtKB-SubCell"/>
</dbReference>
<evidence type="ECO:0000259" key="8">
    <source>
        <dbReference type="Pfam" id="PF12704"/>
    </source>
</evidence>
<dbReference type="Pfam" id="PF12704">
    <property type="entry name" value="MacB_PCD"/>
    <property type="match status" value="1"/>
</dbReference>
<evidence type="ECO:0000256" key="3">
    <source>
        <dbReference type="ARBA" id="ARBA00022692"/>
    </source>
</evidence>
<feature type="transmembrane region" description="Helical" evidence="6">
    <location>
        <begin position="305"/>
        <end position="332"/>
    </location>
</feature>
<feature type="transmembrane region" description="Helical" evidence="6">
    <location>
        <begin position="20"/>
        <end position="41"/>
    </location>
</feature>
<feature type="transmembrane region" description="Helical" evidence="6">
    <location>
        <begin position="425"/>
        <end position="445"/>
    </location>
</feature>
<keyword evidence="3 6" id="KW-0812">Transmembrane</keyword>
<feature type="transmembrane region" description="Helical" evidence="6">
    <location>
        <begin position="733"/>
        <end position="753"/>
    </location>
</feature>
<dbReference type="EMBL" id="FLUN01000001">
    <property type="protein sequence ID" value="SBV97074.1"/>
    <property type="molecule type" value="Genomic_DNA"/>
</dbReference>
<feature type="transmembrane region" description="Helical" evidence="6">
    <location>
        <begin position="352"/>
        <end position="371"/>
    </location>
</feature>
<feature type="transmembrane region" description="Helical" evidence="6">
    <location>
        <begin position="696"/>
        <end position="721"/>
    </location>
</feature>
<keyword evidence="2" id="KW-1003">Cell membrane</keyword>
<keyword evidence="5 6" id="KW-0472">Membrane</keyword>
<feature type="domain" description="MacB-like periplasmic core" evidence="8">
    <location>
        <begin position="425"/>
        <end position="609"/>
    </location>
</feature>
<evidence type="ECO:0000256" key="2">
    <source>
        <dbReference type="ARBA" id="ARBA00022475"/>
    </source>
</evidence>
<dbReference type="AlphaFoldDB" id="A0A212JCA4"/>
<organism evidence="9">
    <name type="scientific">uncultured Eubacteriales bacterium</name>
    <dbReference type="NCBI Taxonomy" id="172733"/>
    <lineage>
        <taxon>Bacteria</taxon>
        <taxon>Bacillati</taxon>
        <taxon>Bacillota</taxon>
        <taxon>Clostridia</taxon>
        <taxon>Eubacteriales</taxon>
        <taxon>environmental samples</taxon>
    </lineage>
</organism>
<proteinExistence type="predicted"/>
<keyword evidence="4 6" id="KW-1133">Transmembrane helix</keyword>
<dbReference type="InterPro" id="IPR003838">
    <property type="entry name" value="ABC3_permease_C"/>
</dbReference>
<accession>A0A212JCA4</accession>
<evidence type="ECO:0000313" key="9">
    <source>
        <dbReference type="EMBL" id="SBV97074.1"/>
    </source>
</evidence>
<evidence type="ECO:0000259" key="7">
    <source>
        <dbReference type="Pfam" id="PF02687"/>
    </source>
</evidence>
<evidence type="ECO:0000256" key="4">
    <source>
        <dbReference type="ARBA" id="ARBA00022989"/>
    </source>
</evidence>
<evidence type="ECO:0000256" key="1">
    <source>
        <dbReference type="ARBA" id="ARBA00004651"/>
    </source>
</evidence>
<gene>
    <name evidence="9" type="ORF">KL86CLO1_10862</name>
</gene>
<feature type="domain" description="ABC3 transporter permease C-terminal" evidence="7">
    <location>
        <begin position="646"/>
        <end position="761"/>
    </location>
</feature>